<dbReference type="PANTHER" id="PTHR30055">
    <property type="entry name" value="HTH-TYPE TRANSCRIPTIONAL REGULATOR RUTR"/>
    <property type="match status" value="1"/>
</dbReference>
<dbReference type="GO" id="GO:0000976">
    <property type="term" value="F:transcription cis-regulatory region binding"/>
    <property type="evidence" value="ECO:0007669"/>
    <property type="project" value="TreeGrafter"/>
</dbReference>
<organism evidence="4 5">
    <name type="scientific">Spirosoma arboris</name>
    <dbReference type="NCBI Taxonomy" id="2682092"/>
    <lineage>
        <taxon>Bacteria</taxon>
        <taxon>Pseudomonadati</taxon>
        <taxon>Bacteroidota</taxon>
        <taxon>Cytophagia</taxon>
        <taxon>Cytophagales</taxon>
        <taxon>Cytophagaceae</taxon>
        <taxon>Spirosoma</taxon>
    </lineage>
</organism>
<dbReference type="EMBL" id="WPIN01000003">
    <property type="protein sequence ID" value="MVM30152.1"/>
    <property type="molecule type" value="Genomic_DNA"/>
</dbReference>
<dbReference type="Pfam" id="PF00440">
    <property type="entry name" value="TetR_N"/>
    <property type="match status" value="1"/>
</dbReference>
<evidence type="ECO:0000259" key="3">
    <source>
        <dbReference type="PROSITE" id="PS50977"/>
    </source>
</evidence>
<dbReference type="GO" id="GO:0003700">
    <property type="term" value="F:DNA-binding transcription factor activity"/>
    <property type="evidence" value="ECO:0007669"/>
    <property type="project" value="TreeGrafter"/>
</dbReference>
<dbReference type="PROSITE" id="PS50977">
    <property type="entry name" value="HTH_TETR_2"/>
    <property type="match status" value="1"/>
</dbReference>
<evidence type="ECO:0000313" key="4">
    <source>
        <dbReference type="EMBL" id="MVM30152.1"/>
    </source>
</evidence>
<evidence type="ECO:0000256" key="2">
    <source>
        <dbReference type="PROSITE-ProRule" id="PRU00335"/>
    </source>
</evidence>
<comment type="caution">
    <text evidence="4">The sequence shown here is derived from an EMBL/GenBank/DDBJ whole genome shotgun (WGS) entry which is preliminary data.</text>
</comment>
<dbReference type="Proteomes" id="UP000436006">
    <property type="component" value="Unassembled WGS sequence"/>
</dbReference>
<dbReference type="InterPro" id="IPR009057">
    <property type="entry name" value="Homeodomain-like_sf"/>
</dbReference>
<feature type="DNA-binding region" description="H-T-H motif" evidence="2">
    <location>
        <begin position="32"/>
        <end position="51"/>
    </location>
</feature>
<dbReference type="InterPro" id="IPR050109">
    <property type="entry name" value="HTH-type_TetR-like_transc_reg"/>
</dbReference>
<protein>
    <submittedName>
        <fullName evidence="4">TetR family transcriptional regulator</fullName>
    </submittedName>
</protein>
<reference evidence="4 5" key="1">
    <citation type="submission" date="2019-12" db="EMBL/GenBank/DDBJ databases">
        <title>Spirosoma sp. HMF4905 genome sequencing and assembly.</title>
        <authorList>
            <person name="Kang H."/>
            <person name="Cha I."/>
            <person name="Kim H."/>
            <person name="Joh K."/>
        </authorList>
    </citation>
    <scope>NUCLEOTIDE SEQUENCE [LARGE SCALE GENOMIC DNA]</scope>
    <source>
        <strain evidence="4 5">HMF4905</strain>
    </source>
</reference>
<sequence length="223" mass="25301">MEGLPRNRTQTTQRIVEALEEEINEWGWQAVAVNRIAQKAGVSKTLIYRYFGSLEGLMVYYLKMGKLFPVFTPQVLDHLRPLQKSDLARIWYRQVIQTYRSFRSSKPARELLKATLSESDPTADMVSEALDEELTRLVEQLTFVEGTDTKAVSAVILGAMSYLTIMAQNNRTVVGIDLRSEAGWERIEEAVKLLYIGVNKLAVDSDEVTLTSQLVNAIDDQWP</sequence>
<proteinExistence type="predicted"/>
<dbReference type="InterPro" id="IPR001647">
    <property type="entry name" value="HTH_TetR"/>
</dbReference>
<accession>A0A7K1S8K5</accession>
<keyword evidence="5" id="KW-1185">Reference proteome</keyword>
<dbReference type="PRINTS" id="PR00455">
    <property type="entry name" value="HTHTETR"/>
</dbReference>
<dbReference type="SUPFAM" id="SSF46689">
    <property type="entry name" value="Homeodomain-like"/>
    <property type="match status" value="1"/>
</dbReference>
<name>A0A7K1S8K5_9BACT</name>
<gene>
    <name evidence="4" type="ORF">GO755_08910</name>
</gene>
<dbReference type="PANTHER" id="PTHR30055:SF233">
    <property type="entry name" value="REGULATORY PROTEIN TETR"/>
    <property type="match status" value="1"/>
</dbReference>
<dbReference type="Gene3D" id="1.10.357.10">
    <property type="entry name" value="Tetracycline Repressor, domain 2"/>
    <property type="match status" value="1"/>
</dbReference>
<dbReference type="AlphaFoldDB" id="A0A7K1S8K5"/>
<keyword evidence="1 2" id="KW-0238">DNA-binding</keyword>
<dbReference type="RefSeq" id="WP_157584405.1">
    <property type="nucleotide sequence ID" value="NZ_WPIN01000003.1"/>
</dbReference>
<evidence type="ECO:0000313" key="5">
    <source>
        <dbReference type="Proteomes" id="UP000436006"/>
    </source>
</evidence>
<feature type="domain" description="HTH tetR-type" evidence="3">
    <location>
        <begin position="9"/>
        <end position="69"/>
    </location>
</feature>
<evidence type="ECO:0000256" key="1">
    <source>
        <dbReference type="ARBA" id="ARBA00023125"/>
    </source>
</evidence>